<dbReference type="AlphaFoldDB" id="A0A2A2HT72"/>
<dbReference type="EMBL" id="LMVP01000205">
    <property type="protein sequence ID" value="PAV12657.1"/>
    <property type="molecule type" value="Genomic_DNA"/>
</dbReference>
<gene>
    <name evidence="1" type="ORF">ASJ81_19990</name>
</gene>
<evidence type="ECO:0000313" key="2">
    <source>
        <dbReference type="Proteomes" id="UP000218164"/>
    </source>
</evidence>
<keyword evidence="2" id="KW-1185">Reference proteome</keyword>
<comment type="caution">
    <text evidence="1">The sequence shown here is derived from an EMBL/GenBank/DDBJ whole genome shotgun (WGS) entry which is preliminary data.</text>
</comment>
<evidence type="ECO:0000313" key="1">
    <source>
        <dbReference type="EMBL" id="PAV12657.1"/>
    </source>
</evidence>
<organism evidence="1 2">
    <name type="scientific">Methanosarcina spelaei</name>
    <dbReference type="NCBI Taxonomy" id="1036679"/>
    <lineage>
        <taxon>Archaea</taxon>
        <taxon>Methanobacteriati</taxon>
        <taxon>Methanobacteriota</taxon>
        <taxon>Stenosarchaea group</taxon>
        <taxon>Methanomicrobia</taxon>
        <taxon>Methanosarcinales</taxon>
        <taxon>Methanosarcinaceae</taxon>
        <taxon>Methanosarcina</taxon>
    </lineage>
</organism>
<protein>
    <submittedName>
        <fullName evidence="1">Uncharacterized protein</fullName>
    </submittedName>
</protein>
<reference evidence="1 2" key="1">
    <citation type="journal article" date="2017" name="BMC Genomics">
        <title>Genomic analysis of methanogenic archaea reveals a shift towards energy conservation.</title>
        <authorList>
            <person name="Gilmore S.P."/>
            <person name="Henske J.K."/>
            <person name="Sexton J.A."/>
            <person name="Solomon K.V."/>
            <person name="Seppala S."/>
            <person name="Yoo J.I."/>
            <person name="Huyett L.M."/>
            <person name="Pressman A."/>
            <person name="Cogan J.Z."/>
            <person name="Kivenson V."/>
            <person name="Peng X."/>
            <person name="Tan Y."/>
            <person name="Valentine D.L."/>
            <person name="O'Malley M.A."/>
        </authorList>
    </citation>
    <scope>NUCLEOTIDE SEQUENCE [LARGE SCALE GENOMIC DNA]</scope>
    <source>
        <strain evidence="1 2">MC-15</strain>
    </source>
</reference>
<sequence>MYHNIRLHTLEYLNFEGDKQACRYMVENIEVTDSLTEEEFVRNILQGLQRVIHDGIEVEVLAGILKENYGITGTCCSGLIERIQLELDMYCPDRKKLYFADPEELGSYSKRNSLFICI</sequence>
<proteinExistence type="predicted"/>
<dbReference type="Proteomes" id="UP000218164">
    <property type="component" value="Unassembled WGS sequence"/>
</dbReference>
<accession>A0A2A2HT72</accession>
<name>A0A2A2HT72_9EURY</name>